<keyword evidence="1" id="KW-0732">Signal</keyword>
<keyword evidence="3" id="KW-1185">Reference proteome</keyword>
<proteinExistence type="predicted"/>
<reference evidence="2 3" key="1">
    <citation type="submission" date="2024-09" db="EMBL/GenBank/DDBJ databases">
        <authorList>
            <person name="Sun Q."/>
            <person name="Mori K."/>
        </authorList>
    </citation>
    <scope>NUCLEOTIDE SEQUENCE [LARGE SCALE GENOMIC DNA]</scope>
    <source>
        <strain evidence="2 3">JCM 4362</strain>
    </source>
</reference>
<dbReference type="Proteomes" id="UP001589718">
    <property type="component" value="Unassembled WGS sequence"/>
</dbReference>
<sequence length="130" mass="13827">MNPTKKFAVALAAAALTAGLTAASAPGTAVPQAVAAPQGVAAECGVRSDGKLYCGNRPGARGFAHRSFNSEVRGQMNTSFSWFQCWGRGDRHDGGNDIWYWTKLDNGRWGNMPAVDVHTPVDPAPHLKEC</sequence>
<gene>
    <name evidence="2" type="ORF">ACFFTU_04480</name>
</gene>
<name>A0ABV5P7W3_STRCM</name>
<feature type="chain" id="PRO_5045572415" description="Secreted protein" evidence="1">
    <location>
        <begin position="23"/>
        <end position="130"/>
    </location>
</feature>
<feature type="signal peptide" evidence="1">
    <location>
        <begin position="1"/>
        <end position="22"/>
    </location>
</feature>
<organism evidence="2 3">
    <name type="scientific">Streptomyces cremeus</name>
    <dbReference type="NCBI Taxonomy" id="66881"/>
    <lineage>
        <taxon>Bacteria</taxon>
        <taxon>Bacillati</taxon>
        <taxon>Actinomycetota</taxon>
        <taxon>Actinomycetes</taxon>
        <taxon>Kitasatosporales</taxon>
        <taxon>Streptomycetaceae</taxon>
        <taxon>Streptomyces</taxon>
    </lineage>
</organism>
<evidence type="ECO:0008006" key="4">
    <source>
        <dbReference type="Google" id="ProtNLM"/>
    </source>
</evidence>
<comment type="caution">
    <text evidence="2">The sequence shown here is derived from an EMBL/GenBank/DDBJ whole genome shotgun (WGS) entry which is preliminary data.</text>
</comment>
<protein>
    <recommendedName>
        <fullName evidence="4">Secreted protein</fullName>
    </recommendedName>
</protein>
<evidence type="ECO:0000256" key="1">
    <source>
        <dbReference type="SAM" id="SignalP"/>
    </source>
</evidence>
<dbReference type="RefSeq" id="WP_345225631.1">
    <property type="nucleotide sequence ID" value="NZ_BAAAXE010000013.1"/>
</dbReference>
<evidence type="ECO:0000313" key="3">
    <source>
        <dbReference type="Proteomes" id="UP001589718"/>
    </source>
</evidence>
<evidence type="ECO:0000313" key="2">
    <source>
        <dbReference type="EMBL" id="MFB9519209.1"/>
    </source>
</evidence>
<accession>A0ABV5P7W3</accession>
<dbReference type="EMBL" id="JBHMCR010000003">
    <property type="protein sequence ID" value="MFB9519209.1"/>
    <property type="molecule type" value="Genomic_DNA"/>
</dbReference>